<dbReference type="EMBL" id="KL198006">
    <property type="protein sequence ID" value="KDQ29990.1"/>
    <property type="molecule type" value="Genomic_DNA"/>
</dbReference>
<dbReference type="HOGENOM" id="CLU_2705870_0_0_1"/>
<reference evidence="2" key="1">
    <citation type="journal article" date="2014" name="Proc. Natl. Acad. Sci. U.S.A.">
        <title>Extensive sampling of basidiomycete genomes demonstrates inadequacy of the white-rot/brown-rot paradigm for wood decay fungi.</title>
        <authorList>
            <person name="Riley R."/>
            <person name="Salamov A.A."/>
            <person name="Brown D.W."/>
            <person name="Nagy L.G."/>
            <person name="Floudas D."/>
            <person name="Held B.W."/>
            <person name="Levasseur A."/>
            <person name="Lombard V."/>
            <person name="Morin E."/>
            <person name="Otillar R."/>
            <person name="Lindquist E.A."/>
            <person name="Sun H."/>
            <person name="LaButti K.M."/>
            <person name="Schmutz J."/>
            <person name="Jabbour D."/>
            <person name="Luo H."/>
            <person name="Baker S.E."/>
            <person name="Pisabarro A.G."/>
            <person name="Walton J.D."/>
            <person name="Blanchette R.A."/>
            <person name="Henrissat B."/>
            <person name="Martin F."/>
            <person name="Cullen D."/>
            <person name="Hibbett D.S."/>
            <person name="Grigoriev I.V."/>
        </authorList>
    </citation>
    <scope>NUCLEOTIDE SEQUENCE [LARGE SCALE GENOMIC DNA]</scope>
    <source>
        <strain evidence="2">PC15</strain>
    </source>
</reference>
<dbReference type="VEuPathDB" id="FungiDB:PLEOSDRAFT_1069997"/>
<organism evidence="1 2">
    <name type="scientific">Pleurotus ostreatus (strain PC15)</name>
    <name type="common">Oyster mushroom</name>
    <dbReference type="NCBI Taxonomy" id="1137138"/>
    <lineage>
        <taxon>Eukaryota</taxon>
        <taxon>Fungi</taxon>
        <taxon>Dikarya</taxon>
        <taxon>Basidiomycota</taxon>
        <taxon>Agaricomycotina</taxon>
        <taxon>Agaricomycetes</taxon>
        <taxon>Agaricomycetidae</taxon>
        <taxon>Agaricales</taxon>
        <taxon>Pleurotineae</taxon>
        <taxon>Pleurotaceae</taxon>
        <taxon>Pleurotus</taxon>
    </lineage>
</organism>
<sequence>MRFLLARRAKARQIIWGAVGIPDESQGGVESLKGAYIYFSKVVEPSDFVISEKGQEFKDILWVRNLRLGRANY</sequence>
<dbReference type="InParanoid" id="A0A067NSK7"/>
<dbReference type="OrthoDB" id="542013at2759"/>
<evidence type="ECO:0000313" key="2">
    <source>
        <dbReference type="Proteomes" id="UP000027073"/>
    </source>
</evidence>
<proteinExistence type="predicted"/>
<accession>A0A067NSK7</accession>
<dbReference type="Proteomes" id="UP000027073">
    <property type="component" value="Unassembled WGS sequence"/>
</dbReference>
<protein>
    <submittedName>
        <fullName evidence="1">Uncharacterized protein</fullName>
    </submittedName>
</protein>
<gene>
    <name evidence="1" type="ORF">PLEOSDRAFT_1069997</name>
</gene>
<name>A0A067NSK7_PLEO1</name>
<evidence type="ECO:0000313" key="1">
    <source>
        <dbReference type="EMBL" id="KDQ29990.1"/>
    </source>
</evidence>
<dbReference type="AlphaFoldDB" id="A0A067NSK7"/>